<dbReference type="SFLD" id="SFLDS00029">
    <property type="entry name" value="Radical_SAM"/>
    <property type="match status" value="1"/>
</dbReference>
<feature type="binding site" evidence="14">
    <location>
        <position position="131"/>
    </location>
    <ligand>
        <name>[4Fe-4S] cluster</name>
        <dbReference type="ChEBI" id="CHEBI:49883"/>
        <note>4Fe-4S-S-AdoMet</note>
    </ligand>
</feature>
<dbReference type="NCBIfam" id="TIGR03821">
    <property type="entry name" value="EFP_modif_epmB"/>
    <property type="match status" value="1"/>
</dbReference>
<evidence type="ECO:0000256" key="7">
    <source>
        <dbReference type="ARBA" id="ARBA00022691"/>
    </source>
</evidence>
<feature type="domain" description="Radical SAM core" evidence="16">
    <location>
        <begin position="110"/>
        <end position="322"/>
    </location>
</feature>
<dbReference type="InterPro" id="IPR003739">
    <property type="entry name" value="Lys_aminomutase/Glu_NH3_mut"/>
</dbReference>
<dbReference type="EMBL" id="SMAO01000004">
    <property type="protein sequence ID" value="TCT21369.1"/>
    <property type="molecule type" value="Genomic_DNA"/>
</dbReference>
<dbReference type="RefSeq" id="WP_132976965.1">
    <property type="nucleotide sequence ID" value="NZ_SMAO01000004.1"/>
</dbReference>
<dbReference type="OrthoDB" id="9770937at2"/>
<dbReference type="PIRSF" id="PIRSF004911">
    <property type="entry name" value="DUF160"/>
    <property type="match status" value="1"/>
</dbReference>
<keyword evidence="11 14" id="KW-0411">Iron-sulfur</keyword>
<dbReference type="SFLD" id="SFLDF00314">
    <property type="entry name" value="L-lysine_2_3-aminomutase_(yjeK"/>
    <property type="match status" value="1"/>
</dbReference>
<organism evidence="17 18">
    <name type="scientific">Thiobaca trueperi</name>
    <dbReference type="NCBI Taxonomy" id="127458"/>
    <lineage>
        <taxon>Bacteria</taxon>
        <taxon>Pseudomonadati</taxon>
        <taxon>Pseudomonadota</taxon>
        <taxon>Gammaproteobacteria</taxon>
        <taxon>Chromatiales</taxon>
        <taxon>Chromatiaceae</taxon>
        <taxon>Thiobaca</taxon>
    </lineage>
</organism>
<dbReference type="InterPro" id="IPR058240">
    <property type="entry name" value="rSAM_sf"/>
</dbReference>
<accession>A0A4R3N3U8</accession>
<evidence type="ECO:0000256" key="6">
    <source>
        <dbReference type="ARBA" id="ARBA00022485"/>
    </source>
</evidence>
<dbReference type="InterPro" id="IPR022462">
    <property type="entry name" value="EpmB"/>
</dbReference>
<dbReference type="Pfam" id="PF04055">
    <property type="entry name" value="Radical_SAM"/>
    <property type="match status" value="1"/>
</dbReference>
<dbReference type="InterPro" id="IPR007197">
    <property type="entry name" value="rSAM"/>
</dbReference>
<dbReference type="Proteomes" id="UP000295717">
    <property type="component" value="Unassembled WGS sequence"/>
</dbReference>
<dbReference type="SFLD" id="SFLDG01070">
    <property type="entry name" value="PLP-dependent"/>
    <property type="match status" value="1"/>
</dbReference>
<dbReference type="GO" id="GO:0051539">
    <property type="term" value="F:4 iron, 4 sulfur cluster binding"/>
    <property type="evidence" value="ECO:0007669"/>
    <property type="project" value="UniProtKB-KW"/>
</dbReference>
<feature type="binding site" evidence="14">
    <location>
        <position position="124"/>
    </location>
    <ligand>
        <name>[4Fe-4S] cluster</name>
        <dbReference type="ChEBI" id="CHEBI:49883"/>
        <note>4Fe-4S-S-AdoMet</note>
    </ligand>
</feature>
<dbReference type="CDD" id="cd01335">
    <property type="entry name" value="Radical_SAM"/>
    <property type="match status" value="1"/>
</dbReference>
<reference evidence="17 18" key="1">
    <citation type="submission" date="2019-03" db="EMBL/GenBank/DDBJ databases">
        <title>Genomic Encyclopedia of Type Strains, Phase IV (KMG-IV): sequencing the most valuable type-strain genomes for metagenomic binning, comparative biology and taxonomic classification.</title>
        <authorList>
            <person name="Goeker M."/>
        </authorList>
    </citation>
    <scope>NUCLEOTIDE SEQUENCE [LARGE SCALE GENOMIC DNA]</scope>
    <source>
        <strain evidence="17 18">DSM 13587</strain>
    </source>
</reference>
<comment type="caution">
    <text evidence="17">The sequence shown here is derived from an EMBL/GenBank/DDBJ whole genome shotgun (WGS) entry which is preliminary data.</text>
</comment>
<keyword evidence="10" id="KW-0408">Iron</keyword>
<dbReference type="InterPro" id="IPR013785">
    <property type="entry name" value="Aldolase_TIM"/>
</dbReference>
<evidence type="ECO:0000256" key="1">
    <source>
        <dbReference type="ARBA" id="ARBA00001352"/>
    </source>
</evidence>
<comment type="cofactor">
    <cofactor evidence="3">
        <name>[4Fe-4S] cluster</name>
        <dbReference type="ChEBI" id="CHEBI:49883"/>
    </cofactor>
</comment>
<dbReference type="PANTHER" id="PTHR30538">
    <property type="entry name" value="LYSINE 2,3-AMINOMUTASE-RELATED"/>
    <property type="match status" value="1"/>
</dbReference>
<evidence type="ECO:0000256" key="12">
    <source>
        <dbReference type="ARBA" id="ARBA00023235"/>
    </source>
</evidence>
<feature type="modified residue" description="N6-(pyridoxal phosphate)lysine" evidence="15">
    <location>
        <position position="336"/>
    </location>
</feature>
<keyword evidence="12" id="KW-0413">Isomerase</keyword>
<dbReference type="Gene3D" id="3.20.20.70">
    <property type="entry name" value="Aldolase class I"/>
    <property type="match status" value="1"/>
</dbReference>
<dbReference type="AlphaFoldDB" id="A0A4R3N3U8"/>
<dbReference type="PROSITE" id="PS51918">
    <property type="entry name" value="RADICAL_SAM"/>
    <property type="match status" value="1"/>
</dbReference>
<comment type="cofactor">
    <cofactor evidence="2 15">
        <name>pyridoxal 5'-phosphate</name>
        <dbReference type="ChEBI" id="CHEBI:597326"/>
    </cofactor>
</comment>
<gene>
    <name evidence="17" type="ORF">EDC35_104224</name>
</gene>
<evidence type="ECO:0000313" key="18">
    <source>
        <dbReference type="Proteomes" id="UP000295717"/>
    </source>
</evidence>
<evidence type="ECO:0000256" key="4">
    <source>
        <dbReference type="ARBA" id="ARBA00008703"/>
    </source>
</evidence>
<evidence type="ECO:0000256" key="3">
    <source>
        <dbReference type="ARBA" id="ARBA00001966"/>
    </source>
</evidence>
<evidence type="ECO:0000256" key="15">
    <source>
        <dbReference type="PIRSR" id="PIRSR603739-50"/>
    </source>
</evidence>
<keyword evidence="8 14" id="KW-0479">Metal-binding</keyword>
<sequence length="340" mass="36907">MVARSTTACQTGACQTERWKQDLADAFSDAETLLQSLGLHSQDIPDLDPTPAAWRMRVPRGFAALMQPGDPDDPLLRQVLPRQIERALVPGYVTDPVGDVAAGLSQGLIRKYAGRVLLIASGACAIHCRYCFRRHAPYSALGAQAPRLAAAIARIADDPTLDEVVLSGGDPLMLDDDQLDALIAQFDAIGHLQRLRIHSRLPVVLPTRVTERLCARLAGSRLAPVLVIHVNHARELGEAAAEALRRLKEAGVTLLNQSVLLRGVNDDASRLIRLSERLFACGVLPYYLHQLDPVQGAAHFQVSDADAAGLMETLRAQLPGYLVPRLVREVPGADAKRPIH</sequence>
<evidence type="ECO:0000259" key="16">
    <source>
        <dbReference type="PROSITE" id="PS51918"/>
    </source>
</evidence>
<comment type="catalytic activity">
    <reaction evidence="1">
        <text>L-lysine = D-beta-lysine</text>
        <dbReference type="Rhea" id="RHEA:44148"/>
        <dbReference type="ChEBI" id="CHEBI:32551"/>
        <dbReference type="ChEBI" id="CHEBI:84138"/>
    </reaction>
</comment>
<evidence type="ECO:0000256" key="13">
    <source>
        <dbReference type="ARBA" id="ARBA00030756"/>
    </source>
</evidence>
<dbReference type="GO" id="GO:0046872">
    <property type="term" value="F:metal ion binding"/>
    <property type="evidence" value="ECO:0007669"/>
    <property type="project" value="UniProtKB-KW"/>
</dbReference>
<proteinExistence type="inferred from homology"/>
<evidence type="ECO:0000256" key="9">
    <source>
        <dbReference type="ARBA" id="ARBA00022898"/>
    </source>
</evidence>
<keyword evidence="9 15" id="KW-0663">Pyridoxal phosphate</keyword>
<evidence type="ECO:0000313" key="17">
    <source>
        <dbReference type="EMBL" id="TCT21369.1"/>
    </source>
</evidence>
<feature type="binding site" evidence="14">
    <location>
        <position position="128"/>
    </location>
    <ligand>
        <name>[4Fe-4S] cluster</name>
        <dbReference type="ChEBI" id="CHEBI:49883"/>
        <note>4Fe-4S-S-AdoMet</note>
    </ligand>
</feature>
<keyword evidence="18" id="KW-1185">Reference proteome</keyword>
<keyword evidence="7" id="KW-0949">S-adenosyl-L-methionine</keyword>
<evidence type="ECO:0000256" key="11">
    <source>
        <dbReference type="ARBA" id="ARBA00023014"/>
    </source>
</evidence>
<protein>
    <recommendedName>
        <fullName evidence="5">L-lysine 2,3-aminomutase</fullName>
    </recommendedName>
    <alternativeName>
        <fullName evidence="13">EF-P post-translational modification enzyme B</fullName>
    </alternativeName>
</protein>
<dbReference type="GO" id="GO:0016853">
    <property type="term" value="F:isomerase activity"/>
    <property type="evidence" value="ECO:0007669"/>
    <property type="project" value="UniProtKB-KW"/>
</dbReference>
<evidence type="ECO:0000256" key="2">
    <source>
        <dbReference type="ARBA" id="ARBA00001933"/>
    </source>
</evidence>
<comment type="similarity">
    <text evidence="4">Belongs to the radical SAM superfamily. KamA family.</text>
</comment>
<name>A0A4R3N3U8_9GAMM</name>
<dbReference type="NCBIfam" id="TIGR00238">
    <property type="entry name" value="KamA family radical SAM protein"/>
    <property type="match status" value="1"/>
</dbReference>
<dbReference type="SUPFAM" id="SSF102114">
    <property type="entry name" value="Radical SAM enzymes"/>
    <property type="match status" value="1"/>
</dbReference>
<evidence type="ECO:0000256" key="14">
    <source>
        <dbReference type="PIRSR" id="PIRSR004911-1"/>
    </source>
</evidence>
<evidence type="ECO:0000256" key="8">
    <source>
        <dbReference type="ARBA" id="ARBA00022723"/>
    </source>
</evidence>
<dbReference type="PANTHER" id="PTHR30538:SF1">
    <property type="entry name" value="L-LYSINE 2,3-AMINOMUTASE"/>
    <property type="match status" value="1"/>
</dbReference>
<evidence type="ECO:0000256" key="10">
    <source>
        <dbReference type="ARBA" id="ARBA00023004"/>
    </source>
</evidence>
<evidence type="ECO:0000256" key="5">
    <source>
        <dbReference type="ARBA" id="ARBA00022363"/>
    </source>
</evidence>
<keyword evidence="6 14" id="KW-0004">4Fe-4S</keyword>